<evidence type="ECO:0000313" key="2">
    <source>
        <dbReference type="EMBL" id="AFC27717.1"/>
    </source>
</evidence>
<accession>H6N8X1</accession>
<feature type="region of interest" description="Disordered" evidence="1">
    <location>
        <begin position="123"/>
        <end position="157"/>
    </location>
</feature>
<dbReference type="STRING" id="1116391.PM3016_763"/>
<gene>
    <name evidence="2" type="ORF">PM3016_763</name>
</gene>
<proteinExistence type="predicted"/>
<organism evidence="2 3">
    <name type="scientific">Paenibacillus mucilaginosus 3016</name>
    <dbReference type="NCBI Taxonomy" id="1116391"/>
    <lineage>
        <taxon>Bacteria</taxon>
        <taxon>Bacillati</taxon>
        <taxon>Bacillota</taxon>
        <taxon>Bacilli</taxon>
        <taxon>Bacillales</taxon>
        <taxon>Paenibacillaceae</taxon>
        <taxon>Paenibacillus</taxon>
    </lineage>
</organism>
<dbReference type="KEGG" id="pmq:PM3016_763"/>
<keyword evidence="3" id="KW-1185">Reference proteome</keyword>
<dbReference type="EMBL" id="CP003235">
    <property type="protein sequence ID" value="AFC27717.1"/>
    <property type="molecule type" value="Genomic_DNA"/>
</dbReference>
<evidence type="ECO:0000256" key="1">
    <source>
        <dbReference type="SAM" id="MobiDB-lite"/>
    </source>
</evidence>
<dbReference type="HOGENOM" id="CLU_1365089_0_0_9"/>
<name>H6N8X1_9BACL</name>
<evidence type="ECO:0000313" key="3">
    <source>
        <dbReference type="Proteomes" id="UP000007523"/>
    </source>
</evidence>
<reference evidence="2 3" key="1">
    <citation type="journal article" date="2012" name="J. Bacteriol.">
        <title>Complete Genome Sequence of Paenibacillus mucilaginosus 3016, a Bacterium Functional as Microbial Fertilizer.</title>
        <authorList>
            <person name="Ma M."/>
            <person name="Wang Z."/>
            <person name="Li L."/>
            <person name="Jiang X."/>
            <person name="Guan D."/>
            <person name="Cao F."/>
            <person name="Chen H."/>
            <person name="Wang X."/>
            <person name="Shen D."/>
            <person name="Du B."/>
            <person name="Li J."/>
        </authorList>
    </citation>
    <scope>NUCLEOTIDE SEQUENCE [LARGE SCALE GENOMIC DNA]</scope>
    <source>
        <strain evidence="2 3">3016</strain>
    </source>
</reference>
<dbReference type="AlphaFoldDB" id="H6N8X1"/>
<dbReference type="Proteomes" id="UP000007523">
    <property type="component" value="Chromosome"/>
</dbReference>
<protein>
    <submittedName>
        <fullName evidence="2">Uncharacterized protein</fullName>
    </submittedName>
</protein>
<sequence>MPPHGLIGFCSWDAGFVECAANEPVRFSTTLQLDGGFMQPVLNWQRTRLGPPPCQLPRMHTAPHRHCPASPPPACTPLRIATTHGLASQPRRISAVLHVLRLASRCSASPPPHPHGLVSPPSSIATAPHRHRPASPPPRIATAQHHHCSASPPCSTPLAQRRTKPLMPDPVMGGHQVGCGIRGVNAGTLPLMKTLTFIPP</sequence>